<dbReference type="AlphaFoldDB" id="A0A154NXT4"/>
<dbReference type="EMBL" id="KQ434778">
    <property type="protein sequence ID" value="KZC04362.1"/>
    <property type="molecule type" value="Genomic_DNA"/>
</dbReference>
<proteinExistence type="predicted"/>
<name>A0A154NXT4_DUFNO</name>
<protein>
    <submittedName>
        <fullName evidence="1">Uncharacterized protein</fullName>
    </submittedName>
</protein>
<accession>A0A154NXT4</accession>
<evidence type="ECO:0000313" key="2">
    <source>
        <dbReference type="Proteomes" id="UP000076502"/>
    </source>
</evidence>
<dbReference type="Proteomes" id="UP000076502">
    <property type="component" value="Unassembled WGS sequence"/>
</dbReference>
<organism evidence="1 2">
    <name type="scientific">Dufourea novaeangliae</name>
    <name type="common">Sweat bee</name>
    <dbReference type="NCBI Taxonomy" id="178035"/>
    <lineage>
        <taxon>Eukaryota</taxon>
        <taxon>Metazoa</taxon>
        <taxon>Ecdysozoa</taxon>
        <taxon>Arthropoda</taxon>
        <taxon>Hexapoda</taxon>
        <taxon>Insecta</taxon>
        <taxon>Pterygota</taxon>
        <taxon>Neoptera</taxon>
        <taxon>Endopterygota</taxon>
        <taxon>Hymenoptera</taxon>
        <taxon>Apocrita</taxon>
        <taxon>Aculeata</taxon>
        <taxon>Apoidea</taxon>
        <taxon>Anthophila</taxon>
        <taxon>Halictidae</taxon>
        <taxon>Rophitinae</taxon>
        <taxon>Dufourea</taxon>
    </lineage>
</organism>
<gene>
    <name evidence="1" type="ORF">WN55_02724</name>
</gene>
<evidence type="ECO:0000313" key="1">
    <source>
        <dbReference type="EMBL" id="KZC04362.1"/>
    </source>
</evidence>
<reference evidence="1 2" key="1">
    <citation type="submission" date="2015-07" db="EMBL/GenBank/DDBJ databases">
        <title>The genome of Dufourea novaeangliae.</title>
        <authorList>
            <person name="Pan H."/>
            <person name="Kapheim K."/>
        </authorList>
    </citation>
    <scope>NUCLEOTIDE SEQUENCE [LARGE SCALE GENOMIC DNA]</scope>
    <source>
        <strain evidence="1">0120121106</strain>
        <tissue evidence="1">Whole body</tissue>
    </source>
</reference>
<keyword evidence="2" id="KW-1185">Reference proteome</keyword>
<sequence>MNEKTLAVTDQLVNGGKCRIFVGVGGGRGGSMNWKKWGMHFYWFRVCIVIGIPGSQRRNTIRNGLEDRECFACDVQLSRNPRFTCLGSQQ</sequence>